<keyword evidence="1" id="KW-0732">Signal</keyword>
<dbReference type="PANTHER" id="PTHR31589">
    <property type="entry name" value="PROTEIN, PUTATIVE (DUF239)-RELATED-RELATED"/>
    <property type="match status" value="1"/>
</dbReference>
<evidence type="ECO:0000313" key="4">
    <source>
        <dbReference type="Proteomes" id="UP001157006"/>
    </source>
</evidence>
<dbReference type="Pfam" id="PF03080">
    <property type="entry name" value="Neprosin"/>
    <property type="match status" value="1"/>
</dbReference>
<dbReference type="Gene3D" id="3.90.1320.10">
    <property type="entry name" value="Outer-capsid protein sigma 3, large lobe"/>
    <property type="match status" value="1"/>
</dbReference>
<evidence type="ECO:0000313" key="3">
    <source>
        <dbReference type="EMBL" id="CAI8608737.1"/>
    </source>
</evidence>
<feature type="chain" id="PRO_5043740478" description="Neprosin PEP catalytic domain-containing protein" evidence="1">
    <location>
        <begin position="27"/>
        <end position="407"/>
    </location>
</feature>
<dbReference type="InterPro" id="IPR053168">
    <property type="entry name" value="Glutamic_endopeptidase"/>
</dbReference>
<dbReference type="AlphaFoldDB" id="A0AAV1AEM7"/>
<dbReference type="PANTHER" id="PTHR31589:SF175">
    <property type="entry name" value="CARBOXYL-TERMINAL PEPTIDASE"/>
    <property type="match status" value="1"/>
</dbReference>
<protein>
    <recommendedName>
        <fullName evidence="2">Neprosin PEP catalytic domain-containing protein</fullName>
    </recommendedName>
</protein>
<dbReference type="EMBL" id="OX451739">
    <property type="protein sequence ID" value="CAI8608737.1"/>
    <property type="molecule type" value="Genomic_DNA"/>
</dbReference>
<dbReference type="InterPro" id="IPR025521">
    <property type="entry name" value="Neprosin_propep"/>
</dbReference>
<feature type="domain" description="Neprosin PEP catalytic" evidence="2">
    <location>
        <begin position="153"/>
        <end position="407"/>
    </location>
</feature>
<sequence>MDFSSPIISLLLHFLVVVSLCCTVNSLETNCQLVNQTFRSGEEFHKLKKIIATRLNQINKSTLKTIQSPDGDIIDCVLTHKQPAFDHPLLKGQKPLDPPKLPRGHNQMGNLSENFQMWSLSGESCPHGTIPIRRITEQDRLTSKCISGFGNKATDNTKHLWANAQMQWGKIYGARASINVWTPHVESSNDFSLSQIWVMSGTAGKDRNTVEAGWQVFQNLYKDNRPRLFIYWTADNYQHTGCYNLACPGFVQTNKKIVLGGSISPTSTYNGNQFDITLSIRKDVKTGNWWLDYGSGNFVGYWPSSLFTHLKDAATEVHWGGEIINNHYPQASSTQMGSGHFPEEGWKKAAYFLNIGVLESDNTWVPLSAEPTYYVSNANCYNIKGERNRDWGYHFFYGGPGKNNKCL</sequence>
<reference evidence="3 4" key="1">
    <citation type="submission" date="2023-01" db="EMBL/GenBank/DDBJ databases">
        <authorList>
            <person name="Kreplak J."/>
        </authorList>
    </citation>
    <scope>NUCLEOTIDE SEQUENCE [LARGE SCALE GENOMIC DNA]</scope>
</reference>
<organism evidence="3 4">
    <name type="scientific">Vicia faba</name>
    <name type="common">Broad bean</name>
    <name type="synonym">Faba vulgaris</name>
    <dbReference type="NCBI Taxonomy" id="3906"/>
    <lineage>
        <taxon>Eukaryota</taxon>
        <taxon>Viridiplantae</taxon>
        <taxon>Streptophyta</taxon>
        <taxon>Embryophyta</taxon>
        <taxon>Tracheophyta</taxon>
        <taxon>Spermatophyta</taxon>
        <taxon>Magnoliopsida</taxon>
        <taxon>eudicotyledons</taxon>
        <taxon>Gunneridae</taxon>
        <taxon>Pentapetalae</taxon>
        <taxon>rosids</taxon>
        <taxon>fabids</taxon>
        <taxon>Fabales</taxon>
        <taxon>Fabaceae</taxon>
        <taxon>Papilionoideae</taxon>
        <taxon>50 kb inversion clade</taxon>
        <taxon>NPAAA clade</taxon>
        <taxon>Hologalegina</taxon>
        <taxon>IRL clade</taxon>
        <taxon>Fabeae</taxon>
        <taxon>Vicia</taxon>
    </lineage>
</organism>
<feature type="signal peptide" evidence="1">
    <location>
        <begin position="1"/>
        <end position="26"/>
    </location>
</feature>
<evidence type="ECO:0000259" key="2">
    <source>
        <dbReference type="PROSITE" id="PS52045"/>
    </source>
</evidence>
<accession>A0AAV1AEM7</accession>
<gene>
    <name evidence="3" type="ORF">VFH_IV100200</name>
</gene>
<keyword evidence="4" id="KW-1185">Reference proteome</keyword>
<dbReference type="Proteomes" id="UP001157006">
    <property type="component" value="Chromosome 4"/>
</dbReference>
<dbReference type="PROSITE" id="PS52045">
    <property type="entry name" value="NEPROSIN_PEP_CD"/>
    <property type="match status" value="1"/>
</dbReference>
<name>A0AAV1AEM7_VICFA</name>
<evidence type="ECO:0000256" key="1">
    <source>
        <dbReference type="SAM" id="SignalP"/>
    </source>
</evidence>
<dbReference type="Pfam" id="PF14365">
    <property type="entry name" value="Neprosin_AP"/>
    <property type="match status" value="1"/>
</dbReference>
<dbReference type="InterPro" id="IPR004314">
    <property type="entry name" value="Neprosin"/>
</dbReference>
<proteinExistence type="predicted"/>